<proteinExistence type="predicted"/>
<accession>A0A0F7K3B8</accession>
<dbReference type="InterPro" id="IPR035903">
    <property type="entry name" value="HesB-like_dom_sf"/>
</dbReference>
<sequence length="107" mass="10978">MLTLTESAQKAIGRFIKGSDSPVAGLRIAVTGGGCSGMQYGMTLEASRSPEDTVVESGGLKIFVDPYSAPLLQGVTVDFVDSMEGSGFRFDNPNASASCGCGNSFSA</sequence>
<keyword evidence="3" id="KW-1185">Reference proteome</keyword>
<gene>
    <name evidence="2" type="ORF">AAY24_16710</name>
</gene>
<dbReference type="Pfam" id="PF01521">
    <property type="entry name" value="Fe-S_biosyn"/>
    <property type="match status" value="1"/>
</dbReference>
<dbReference type="Proteomes" id="UP000034410">
    <property type="component" value="Chromosome"/>
</dbReference>
<feature type="domain" description="Core" evidence="1">
    <location>
        <begin position="2"/>
        <end position="103"/>
    </location>
</feature>
<dbReference type="GO" id="GO:0016226">
    <property type="term" value="P:iron-sulfur cluster assembly"/>
    <property type="evidence" value="ECO:0007669"/>
    <property type="project" value="InterPro"/>
</dbReference>
<protein>
    <recommendedName>
        <fullName evidence="1">Core domain-containing protein</fullName>
    </recommendedName>
</protein>
<dbReference type="Gene3D" id="2.60.300.12">
    <property type="entry name" value="HesB-like domain"/>
    <property type="match status" value="1"/>
</dbReference>
<evidence type="ECO:0000259" key="1">
    <source>
        <dbReference type="Pfam" id="PF01521"/>
    </source>
</evidence>
<dbReference type="GO" id="GO:0051537">
    <property type="term" value="F:2 iron, 2 sulfur cluster binding"/>
    <property type="evidence" value="ECO:0007669"/>
    <property type="project" value="UniProtKB-ARBA"/>
</dbReference>
<evidence type="ECO:0000313" key="3">
    <source>
        <dbReference type="Proteomes" id="UP000034410"/>
    </source>
</evidence>
<dbReference type="EMBL" id="CP011412">
    <property type="protein sequence ID" value="AKH21715.1"/>
    <property type="molecule type" value="Genomic_DNA"/>
</dbReference>
<dbReference type="KEGG" id="seds:AAY24_16710"/>
<dbReference type="GO" id="GO:0005506">
    <property type="term" value="F:iron ion binding"/>
    <property type="evidence" value="ECO:0007669"/>
    <property type="project" value="TreeGrafter"/>
</dbReference>
<dbReference type="NCBIfam" id="TIGR00049">
    <property type="entry name" value="iron-sulfur cluster assembly accessory protein"/>
    <property type="match status" value="1"/>
</dbReference>
<dbReference type="InterPro" id="IPR016092">
    <property type="entry name" value="ATAP"/>
</dbReference>
<dbReference type="PROSITE" id="PS01152">
    <property type="entry name" value="HESB"/>
    <property type="match status" value="1"/>
</dbReference>
<dbReference type="GO" id="GO:0051539">
    <property type="term" value="F:4 iron, 4 sulfur cluster binding"/>
    <property type="evidence" value="ECO:0007669"/>
    <property type="project" value="TreeGrafter"/>
</dbReference>
<dbReference type="PANTHER" id="PTHR43011:SF1">
    <property type="entry name" value="IRON-SULFUR CLUSTER ASSEMBLY 2 HOMOLOG, MITOCHONDRIAL"/>
    <property type="match status" value="1"/>
</dbReference>
<reference evidence="2 3" key="1">
    <citation type="journal article" date="2015" name="Genome Announc.">
        <title>Complete Genome Sequence of Sedimenticola thiotaurini Strain SIP-G1, a Polyphosphate- and Polyhydroxyalkanoate-Accumulating Sulfur-Oxidizing Gammaproteobacterium Isolated from Salt Marsh Sediments.</title>
        <authorList>
            <person name="Flood B.E."/>
            <person name="Jones D.S."/>
            <person name="Bailey J.V."/>
        </authorList>
    </citation>
    <scope>NUCLEOTIDE SEQUENCE [LARGE SCALE GENOMIC DNA]</scope>
    <source>
        <strain evidence="2 3">SIP-G1</strain>
    </source>
</reference>
<dbReference type="RefSeq" id="WP_046860636.1">
    <property type="nucleotide sequence ID" value="NZ_CP011412.1"/>
</dbReference>
<name>A0A0F7K3B8_9GAMM</name>
<dbReference type="InterPro" id="IPR000361">
    <property type="entry name" value="ATAP_core_dom"/>
</dbReference>
<dbReference type="SUPFAM" id="SSF89360">
    <property type="entry name" value="HesB-like domain"/>
    <property type="match status" value="1"/>
</dbReference>
<organism evidence="2 3">
    <name type="scientific">Sedimenticola thiotaurini</name>
    <dbReference type="NCBI Taxonomy" id="1543721"/>
    <lineage>
        <taxon>Bacteria</taxon>
        <taxon>Pseudomonadati</taxon>
        <taxon>Pseudomonadota</taxon>
        <taxon>Gammaproteobacteria</taxon>
        <taxon>Chromatiales</taxon>
        <taxon>Sedimenticolaceae</taxon>
        <taxon>Sedimenticola</taxon>
    </lineage>
</organism>
<dbReference type="InterPro" id="IPR017870">
    <property type="entry name" value="FeS_cluster_insertion_CS"/>
</dbReference>
<dbReference type="PANTHER" id="PTHR43011">
    <property type="entry name" value="IRON-SULFUR CLUSTER ASSEMBLY 2 HOMOLOG, MITOCHONDRIAL"/>
    <property type="match status" value="1"/>
</dbReference>
<evidence type="ECO:0000313" key="2">
    <source>
        <dbReference type="EMBL" id="AKH21715.1"/>
    </source>
</evidence>
<dbReference type="OrthoDB" id="9801228at2"/>
<dbReference type="AlphaFoldDB" id="A0A0F7K3B8"/>